<comment type="caution">
    <text evidence="1">The sequence shown here is derived from an EMBL/GenBank/DDBJ whole genome shotgun (WGS) entry which is preliminary data.</text>
</comment>
<name>A0A232EIJ7_9HYME</name>
<dbReference type="Proteomes" id="UP000215335">
    <property type="component" value="Unassembled WGS sequence"/>
</dbReference>
<gene>
    <name evidence="1" type="ORF">TSAR_015529</name>
</gene>
<dbReference type="AlphaFoldDB" id="A0A232EIJ7"/>
<protein>
    <submittedName>
        <fullName evidence="1">Uncharacterized protein</fullName>
    </submittedName>
</protein>
<organism evidence="1 2">
    <name type="scientific">Trichomalopsis sarcophagae</name>
    <dbReference type="NCBI Taxonomy" id="543379"/>
    <lineage>
        <taxon>Eukaryota</taxon>
        <taxon>Metazoa</taxon>
        <taxon>Ecdysozoa</taxon>
        <taxon>Arthropoda</taxon>
        <taxon>Hexapoda</taxon>
        <taxon>Insecta</taxon>
        <taxon>Pterygota</taxon>
        <taxon>Neoptera</taxon>
        <taxon>Endopterygota</taxon>
        <taxon>Hymenoptera</taxon>
        <taxon>Apocrita</taxon>
        <taxon>Proctotrupomorpha</taxon>
        <taxon>Chalcidoidea</taxon>
        <taxon>Pteromalidae</taxon>
        <taxon>Pteromalinae</taxon>
        <taxon>Trichomalopsis</taxon>
    </lineage>
</organism>
<proteinExistence type="predicted"/>
<keyword evidence="2" id="KW-1185">Reference proteome</keyword>
<reference evidence="1 2" key="1">
    <citation type="journal article" date="2017" name="Curr. Biol.">
        <title>The Evolution of Venom by Co-option of Single-Copy Genes.</title>
        <authorList>
            <person name="Martinson E.O."/>
            <person name="Mrinalini"/>
            <person name="Kelkar Y.D."/>
            <person name="Chang C.H."/>
            <person name="Werren J.H."/>
        </authorList>
    </citation>
    <scope>NUCLEOTIDE SEQUENCE [LARGE SCALE GENOMIC DNA]</scope>
    <source>
        <strain evidence="1 2">Alberta</strain>
        <tissue evidence="1">Whole body</tissue>
    </source>
</reference>
<evidence type="ECO:0000313" key="2">
    <source>
        <dbReference type="Proteomes" id="UP000215335"/>
    </source>
</evidence>
<accession>A0A232EIJ7</accession>
<dbReference type="EMBL" id="NNAY01004261">
    <property type="protein sequence ID" value="OXU18131.1"/>
    <property type="molecule type" value="Genomic_DNA"/>
</dbReference>
<sequence>MQTTLILSTLGTMYLWDRCRHDICVQLPQKPPINKFQLIMLRIPIKLQEQTLLLSTQGTKYFGDHCRCDIRVQ</sequence>
<evidence type="ECO:0000313" key="1">
    <source>
        <dbReference type="EMBL" id="OXU18131.1"/>
    </source>
</evidence>